<proteinExistence type="predicted"/>
<comment type="caution">
    <text evidence="3">The sequence shown here is derived from an EMBL/GenBank/DDBJ whole genome shotgun (WGS) entry which is preliminary data.</text>
</comment>
<dbReference type="EMBL" id="JAWWNJ010000029">
    <property type="protein sequence ID" value="KAK7027842.1"/>
    <property type="molecule type" value="Genomic_DNA"/>
</dbReference>
<name>A0AAW0BPG8_9AGAR</name>
<dbReference type="Proteomes" id="UP001362999">
    <property type="component" value="Unassembled WGS sequence"/>
</dbReference>
<feature type="domain" description="DUF6589" evidence="2">
    <location>
        <begin position="358"/>
        <end position="611"/>
    </location>
</feature>
<reference evidence="3 4" key="1">
    <citation type="journal article" date="2024" name="J Genomics">
        <title>Draft genome sequencing and assembly of Favolaschia claudopus CIRM-BRFM 2984 isolated from oak limbs.</title>
        <authorList>
            <person name="Navarro D."/>
            <person name="Drula E."/>
            <person name="Chaduli D."/>
            <person name="Cazenave R."/>
            <person name="Ahrendt S."/>
            <person name="Wang J."/>
            <person name="Lipzen A."/>
            <person name="Daum C."/>
            <person name="Barry K."/>
            <person name="Grigoriev I.V."/>
            <person name="Favel A."/>
            <person name="Rosso M.N."/>
            <person name="Martin F."/>
        </authorList>
    </citation>
    <scope>NUCLEOTIDE SEQUENCE [LARGE SCALE GENOMIC DNA]</scope>
    <source>
        <strain evidence="3 4">CIRM-BRFM 2984</strain>
    </source>
</reference>
<dbReference type="Pfam" id="PF20231">
    <property type="entry name" value="DUF6589"/>
    <property type="match status" value="1"/>
</dbReference>
<feature type="compositionally biased region" description="Acidic residues" evidence="1">
    <location>
        <begin position="12"/>
        <end position="23"/>
    </location>
</feature>
<keyword evidence="4" id="KW-1185">Reference proteome</keyword>
<evidence type="ECO:0000313" key="4">
    <source>
        <dbReference type="Proteomes" id="UP001362999"/>
    </source>
</evidence>
<sequence length="631" mass="71749">MGSHSVFKGSYDDPDYSEPESDDSGIGPEPIDSESESEEEGNFSDSHSRTQPEIPSGYRARKIYNVLLYMGSQGVTLADLLDGISWGDEECTQNAQLRVARTQLLQSAELPGILRRWWRPPRPQGGNKKRPQGARVVMQNFALECSKRVLDEQIERLSASFDSPAGDDVKEDHLTAISIPKLVDQTQRLAPDLWALCAGLARSESQQRRSPKKKSTNTILVVLAMFSYSRSHRRSRLQKLFAIYFKFRGLSAKGFDTLHAMGLTMSNKWTGNAVGRISAQSMAAVRRLMDLYPWLLSYDNLLIAFRVFSQRINKRTLHGNGTGCTVYIRRSAKPLSSTINAALQEMRAQGMANLLDAFDIYELSELADSRRYPHIIHLILRYLLDAPDFDFTTYDGQDSTILEKPPFLNQLPFGKEHITLQYLLGTVDIPEASYEDNSKLINEWLRQLGLDSPERQKKIGLEQVMAWVGDQLTVDRLRNLYRFRAEDDNSFQRLDWLITPPGWLHIQMAFANSIHKQHLGTPKGRGLSAAFDILKRRGLQTSQTEGPFFHDLSETLHIIAEAQVRELWLEVGHVSNLKELRQRSPEQLYSIAETIFSLHASNHALANLKRKSVTDVWAIYCAIINLRLQRF</sequence>
<evidence type="ECO:0000259" key="2">
    <source>
        <dbReference type="Pfam" id="PF20231"/>
    </source>
</evidence>
<protein>
    <recommendedName>
        <fullName evidence="2">DUF6589 domain-containing protein</fullName>
    </recommendedName>
</protein>
<gene>
    <name evidence="3" type="ORF">R3P38DRAFT_3191001</name>
</gene>
<feature type="region of interest" description="Disordered" evidence="1">
    <location>
        <begin position="1"/>
        <end position="54"/>
    </location>
</feature>
<feature type="compositionally biased region" description="Acidic residues" evidence="1">
    <location>
        <begin position="31"/>
        <end position="42"/>
    </location>
</feature>
<organism evidence="3 4">
    <name type="scientific">Favolaschia claudopus</name>
    <dbReference type="NCBI Taxonomy" id="2862362"/>
    <lineage>
        <taxon>Eukaryota</taxon>
        <taxon>Fungi</taxon>
        <taxon>Dikarya</taxon>
        <taxon>Basidiomycota</taxon>
        <taxon>Agaricomycotina</taxon>
        <taxon>Agaricomycetes</taxon>
        <taxon>Agaricomycetidae</taxon>
        <taxon>Agaricales</taxon>
        <taxon>Marasmiineae</taxon>
        <taxon>Mycenaceae</taxon>
        <taxon>Favolaschia</taxon>
    </lineage>
</organism>
<dbReference type="AlphaFoldDB" id="A0AAW0BPG8"/>
<dbReference type="InterPro" id="IPR046496">
    <property type="entry name" value="DUF6589"/>
</dbReference>
<evidence type="ECO:0000313" key="3">
    <source>
        <dbReference type="EMBL" id="KAK7027842.1"/>
    </source>
</evidence>
<evidence type="ECO:0000256" key="1">
    <source>
        <dbReference type="SAM" id="MobiDB-lite"/>
    </source>
</evidence>
<feature type="compositionally biased region" description="Polar residues" evidence="1">
    <location>
        <begin position="43"/>
        <end position="53"/>
    </location>
</feature>
<accession>A0AAW0BPG8</accession>